<dbReference type="InterPro" id="IPR003305">
    <property type="entry name" value="CenC_carb-bd"/>
</dbReference>
<accession>A0ABT9J300</accession>
<evidence type="ECO:0000256" key="3">
    <source>
        <dbReference type="SAM" id="SignalP"/>
    </source>
</evidence>
<sequence>MLGKKNLIAVVLSLLLCASLISISIAEEPLDEKWNLVWSDEFGGTELNMDYWNYDIGWGPFDNGWGNFELQYYTPENVSVEDGKLIIKVTEEERTVYEADGKPFTTYYSSGRINTKNKVMPQYGRIEVSAKLLEGDAIWPAVWMLGKEWPEELWPDVGEIDIVELLGQEPNKIYGTVHSPLSEQNGFQGYSSTYVLNEGTFADGFHEYVVEWDENTIQYYIDGIPYHTVNKDVIIAQYGEESWVFDNQFYFIMNVAVGGFFPGSPNENTIVPNQMEVDYIRLYEEVEPTVPQLNLQNGTFDNALNGWDTYIHSDAAASITVVNGEANINVNYEGNEFWSLQLNQGPFQLENAQTYTVQFDARSDVARQLEVVAENENFTKFVDETLNLTTQMNTYTISFTMPANEEVSLKLLAGKIGEIVGVPHQIYIDNVRFYEGLPVTEVSKVTNGTFEGALTSWDQYVHFDAGAAIQAENNEVKISVSNVGAESWGVQLYQGNLDLTAGKQYTVEFDARTDQARDIQVIIDNAVYHQYLNQNVSINSMMSTYQYTFTMSEDDNTSLKFMLGNVNGAPSTPHQIYIDNVKLYEN</sequence>
<dbReference type="PANTHER" id="PTHR10963">
    <property type="entry name" value="GLYCOSYL HYDROLASE-RELATED"/>
    <property type="match status" value="1"/>
</dbReference>
<dbReference type="Gene3D" id="2.60.120.260">
    <property type="entry name" value="Galactose-binding domain-like"/>
    <property type="match status" value="2"/>
</dbReference>
<organism evidence="5 6">
    <name type="scientific">Chengkuizengella axinellae</name>
    <dbReference type="NCBI Taxonomy" id="3064388"/>
    <lineage>
        <taxon>Bacteria</taxon>
        <taxon>Bacillati</taxon>
        <taxon>Bacillota</taxon>
        <taxon>Bacilli</taxon>
        <taxon>Bacillales</taxon>
        <taxon>Paenibacillaceae</taxon>
        <taxon>Chengkuizengella</taxon>
    </lineage>
</organism>
<dbReference type="RefSeq" id="WP_305993304.1">
    <property type="nucleotide sequence ID" value="NZ_JAVAMP010000011.1"/>
</dbReference>
<dbReference type="CDD" id="cd08023">
    <property type="entry name" value="GH16_laminarinase_like"/>
    <property type="match status" value="1"/>
</dbReference>
<keyword evidence="3" id="KW-0732">Signal</keyword>
<dbReference type="Proteomes" id="UP001231941">
    <property type="component" value="Unassembled WGS sequence"/>
</dbReference>
<evidence type="ECO:0000256" key="1">
    <source>
        <dbReference type="ARBA" id="ARBA00006865"/>
    </source>
</evidence>
<dbReference type="SUPFAM" id="SSF49899">
    <property type="entry name" value="Concanavalin A-like lectins/glucanases"/>
    <property type="match status" value="1"/>
</dbReference>
<feature type="signal peptide" evidence="3">
    <location>
        <begin position="1"/>
        <end position="26"/>
    </location>
</feature>
<proteinExistence type="inferred from homology"/>
<feature type="domain" description="GH16" evidence="4">
    <location>
        <begin position="30"/>
        <end position="288"/>
    </location>
</feature>
<dbReference type="Pfam" id="PF02018">
    <property type="entry name" value="CBM_4_9"/>
    <property type="match status" value="2"/>
</dbReference>
<keyword evidence="6" id="KW-1185">Reference proteome</keyword>
<gene>
    <name evidence="5" type="ORF">Q5Y73_17995</name>
</gene>
<dbReference type="PANTHER" id="PTHR10963:SF55">
    <property type="entry name" value="GLYCOSIDE HYDROLASE FAMILY 16 PROTEIN"/>
    <property type="match status" value="1"/>
</dbReference>
<dbReference type="InterPro" id="IPR013320">
    <property type="entry name" value="ConA-like_dom_sf"/>
</dbReference>
<feature type="chain" id="PRO_5045055479" evidence="3">
    <location>
        <begin position="27"/>
        <end position="586"/>
    </location>
</feature>
<dbReference type="Pfam" id="PF00722">
    <property type="entry name" value="Glyco_hydro_16"/>
    <property type="match status" value="1"/>
</dbReference>
<dbReference type="SUPFAM" id="SSF49785">
    <property type="entry name" value="Galactose-binding domain-like"/>
    <property type="match status" value="2"/>
</dbReference>
<dbReference type="EMBL" id="JAVAMP010000011">
    <property type="protein sequence ID" value="MDP5275995.1"/>
    <property type="molecule type" value="Genomic_DNA"/>
</dbReference>
<evidence type="ECO:0000259" key="4">
    <source>
        <dbReference type="PROSITE" id="PS51762"/>
    </source>
</evidence>
<protein>
    <submittedName>
        <fullName evidence="5">Family 16 glycosylhydrolase</fullName>
    </submittedName>
</protein>
<comment type="caution">
    <text evidence="5">The sequence shown here is derived from an EMBL/GenBank/DDBJ whole genome shotgun (WGS) entry which is preliminary data.</text>
</comment>
<dbReference type="PROSITE" id="PS51762">
    <property type="entry name" value="GH16_2"/>
    <property type="match status" value="1"/>
</dbReference>
<dbReference type="InterPro" id="IPR050546">
    <property type="entry name" value="Glycosyl_Hydrlase_16"/>
</dbReference>
<keyword evidence="2" id="KW-0378">Hydrolase</keyword>
<comment type="similarity">
    <text evidence="1">Belongs to the glycosyl hydrolase 16 family.</text>
</comment>
<name>A0ABT9J300_9BACL</name>
<reference evidence="5 6" key="1">
    <citation type="submission" date="2023-08" db="EMBL/GenBank/DDBJ databases">
        <authorList>
            <person name="Park J.-S."/>
        </authorList>
    </citation>
    <scope>NUCLEOTIDE SEQUENCE [LARGE SCALE GENOMIC DNA]</scope>
    <source>
        <strain evidence="5 6">2205SS18-9</strain>
    </source>
</reference>
<dbReference type="InterPro" id="IPR000757">
    <property type="entry name" value="Beta-glucanase-like"/>
</dbReference>
<dbReference type="InterPro" id="IPR008979">
    <property type="entry name" value="Galactose-bd-like_sf"/>
</dbReference>
<evidence type="ECO:0000256" key="2">
    <source>
        <dbReference type="ARBA" id="ARBA00022801"/>
    </source>
</evidence>
<evidence type="ECO:0000313" key="6">
    <source>
        <dbReference type="Proteomes" id="UP001231941"/>
    </source>
</evidence>
<dbReference type="Gene3D" id="2.60.120.200">
    <property type="match status" value="1"/>
</dbReference>
<evidence type="ECO:0000313" key="5">
    <source>
        <dbReference type="EMBL" id="MDP5275995.1"/>
    </source>
</evidence>